<sequence>MKNMLTLLCILIFQDLGHSILLCKESFLQEGAKVSEILQIYERIVICKNCIDNTFGGFLFLLISLDLLSAFANITVVLGYETGKFRNSESLYCMNIFSIVNFSIFIYLLIAAADVNEKDKSFRNEIYLYVFKRRVRNIPNECALDIIAFGHESVAFSASGYFSFTKGFILTVIGGLLTYSLLLNQLQTLEN</sequence>
<evidence type="ECO:0000313" key="3">
    <source>
        <dbReference type="EMBL" id="GFR10028.1"/>
    </source>
</evidence>
<evidence type="ECO:0000256" key="2">
    <source>
        <dbReference type="SAM" id="SignalP"/>
    </source>
</evidence>
<organism evidence="3 4">
    <name type="scientific">Trichonephila clavata</name>
    <name type="common">Joro spider</name>
    <name type="synonym">Nephila clavata</name>
    <dbReference type="NCBI Taxonomy" id="2740835"/>
    <lineage>
        <taxon>Eukaryota</taxon>
        <taxon>Metazoa</taxon>
        <taxon>Ecdysozoa</taxon>
        <taxon>Arthropoda</taxon>
        <taxon>Chelicerata</taxon>
        <taxon>Arachnida</taxon>
        <taxon>Araneae</taxon>
        <taxon>Araneomorphae</taxon>
        <taxon>Entelegynae</taxon>
        <taxon>Araneoidea</taxon>
        <taxon>Nephilidae</taxon>
        <taxon>Trichonephila</taxon>
    </lineage>
</organism>
<dbReference type="InterPro" id="IPR009318">
    <property type="entry name" value="Gustatory_rcpt"/>
</dbReference>
<reference evidence="3" key="1">
    <citation type="submission" date="2020-07" db="EMBL/GenBank/DDBJ databases">
        <title>Multicomponent nature underlies the extraordinary mechanical properties of spider dragline silk.</title>
        <authorList>
            <person name="Kono N."/>
            <person name="Nakamura H."/>
            <person name="Mori M."/>
            <person name="Yoshida Y."/>
            <person name="Ohtoshi R."/>
            <person name="Malay A.D."/>
            <person name="Moran D.A.P."/>
            <person name="Tomita M."/>
            <person name="Numata K."/>
            <person name="Arakawa K."/>
        </authorList>
    </citation>
    <scope>NUCLEOTIDE SEQUENCE</scope>
</reference>
<keyword evidence="2" id="KW-0732">Signal</keyword>
<feature type="transmembrane region" description="Helical" evidence="1">
    <location>
        <begin position="58"/>
        <end position="80"/>
    </location>
</feature>
<dbReference type="Proteomes" id="UP000887116">
    <property type="component" value="Unassembled WGS sequence"/>
</dbReference>
<keyword evidence="1" id="KW-1133">Transmembrane helix</keyword>
<keyword evidence="1" id="KW-0472">Membrane</keyword>
<feature type="signal peptide" evidence="2">
    <location>
        <begin position="1"/>
        <end position="19"/>
    </location>
</feature>
<accession>A0A8X6J4S1</accession>
<dbReference type="AlphaFoldDB" id="A0A8X6J4S1"/>
<gene>
    <name evidence="3" type="ORF">TNCT_636051</name>
</gene>
<feature type="transmembrane region" description="Helical" evidence="1">
    <location>
        <begin position="92"/>
        <end position="113"/>
    </location>
</feature>
<keyword evidence="1" id="KW-0812">Transmembrane</keyword>
<dbReference type="EMBL" id="BMAO01026481">
    <property type="protein sequence ID" value="GFR10028.1"/>
    <property type="molecule type" value="Genomic_DNA"/>
</dbReference>
<feature type="chain" id="PRO_5036442879" evidence="2">
    <location>
        <begin position="20"/>
        <end position="191"/>
    </location>
</feature>
<dbReference type="GO" id="GO:0016020">
    <property type="term" value="C:membrane"/>
    <property type="evidence" value="ECO:0007669"/>
    <property type="project" value="InterPro"/>
</dbReference>
<dbReference type="GO" id="GO:0008527">
    <property type="term" value="F:taste receptor activity"/>
    <property type="evidence" value="ECO:0007669"/>
    <property type="project" value="InterPro"/>
</dbReference>
<name>A0A8X6J4S1_TRICU</name>
<proteinExistence type="predicted"/>
<dbReference type="Pfam" id="PF06151">
    <property type="entry name" value="Trehalose_recp"/>
    <property type="match status" value="1"/>
</dbReference>
<keyword evidence="4" id="KW-1185">Reference proteome</keyword>
<evidence type="ECO:0000313" key="4">
    <source>
        <dbReference type="Proteomes" id="UP000887116"/>
    </source>
</evidence>
<protein>
    <submittedName>
        <fullName evidence="3">Uncharacterized protein</fullName>
    </submittedName>
</protein>
<feature type="transmembrane region" description="Helical" evidence="1">
    <location>
        <begin position="161"/>
        <end position="182"/>
    </location>
</feature>
<evidence type="ECO:0000256" key="1">
    <source>
        <dbReference type="SAM" id="Phobius"/>
    </source>
</evidence>
<comment type="caution">
    <text evidence="3">The sequence shown here is derived from an EMBL/GenBank/DDBJ whole genome shotgun (WGS) entry which is preliminary data.</text>
</comment>